<keyword evidence="3" id="KW-0274">FAD</keyword>
<protein>
    <submittedName>
        <fullName evidence="6">Cyclohexanone monooxygenase</fullName>
    </submittedName>
</protein>
<proteinExistence type="inferred from homology"/>
<evidence type="ECO:0000313" key="6">
    <source>
        <dbReference type="EMBL" id="PPJ25584.1"/>
    </source>
</evidence>
<dbReference type="InterPro" id="IPR020946">
    <property type="entry name" value="Flavin_mOase-like"/>
</dbReference>
<dbReference type="GO" id="GO:0050661">
    <property type="term" value="F:NADP binding"/>
    <property type="evidence" value="ECO:0007669"/>
    <property type="project" value="InterPro"/>
</dbReference>
<dbReference type="RefSeq" id="WP_104363926.1">
    <property type="nucleotide sequence ID" value="NZ_PSZD01000015.1"/>
</dbReference>
<organism evidence="6 7">
    <name type="scientific">Nocardia nova</name>
    <dbReference type="NCBI Taxonomy" id="37330"/>
    <lineage>
        <taxon>Bacteria</taxon>
        <taxon>Bacillati</taxon>
        <taxon>Actinomycetota</taxon>
        <taxon>Actinomycetes</taxon>
        <taxon>Mycobacteriales</taxon>
        <taxon>Nocardiaceae</taxon>
        <taxon>Nocardia</taxon>
    </lineage>
</organism>
<dbReference type="EMBL" id="PSZD01000015">
    <property type="protein sequence ID" value="PPJ25584.1"/>
    <property type="molecule type" value="Genomic_DNA"/>
</dbReference>
<evidence type="ECO:0000256" key="4">
    <source>
        <dbReference type="ARBA" id="ARBA00022857"/>
    </source>
</evidence>
<sequence>MPIQNLPDVDAVVIGAGFAGLRTIHTLRKLELSMQVFEAGDDVGGTWYWNRYPGARTDTESWAYCFSFDREIWEGWDFRERFSAQPDTLAYLRHVADKHDMRKHIRFSTRVTGATFDEESNRWTVTTEDGLQISCRWLITGLGWLGVAFTPPFPGADTFEGESYVTSQWPHEPVDLAGKRVGVIGTGATGIQVIQSVAHVAEHLTVFQRTPNYVMPGRNHALSPEQKEGLRHEYEQVWEKAYNHVFGFPMDSPQRLGSQLSDEELEKVFEAGWEAGGFRFIFETVDDMLVDQRVNDAAAEFVRRKIRTIVKDPQTAELLCPTSHPIGGKRPPLGSFYYETFNRPNVDLVSVREDPILEVTPTGLRTTSGTEYELDVIIYATGFDAITGPLASMDVRGVAGRTITQEWKDGAAVLFGLSAPGFPNLFTILGPQAPFASHPPVIETQVDFMEKILEKALAVGATRVEATAEAAQAWSDQCDAILQATILEQGMGDRPWFLGANVPGKKASTLCFLGGLGAYVAAVKQEVEGGFSSYALDAAPVLT</sequence>
<dbReference type="Gene3D" id="3.50.50.60">
    <property type="entry name" value="FAD/NAD(P)-binding domain"/>
    <property type="match status" value="2"/>
</dbReference>
<comment type="caution">
    <text evidence="6">The sequence shown here is derived from an EMBL/GenBank/DDBJ whole genome shotgun (WGS) entry which is preliminary data.</text>
</comment>
<keyword evidence="7" id="KW-1185">Reference proteome</keyword>
<comment type="similarity">
    <text evidence="1">Belongs to the FAD-binding monooxygenase family.</text>
</comment>
<dbReference type="InterPro" id="IPR036188">
    <property type="entry name" value="FAD/NAD-bd_sf"/>
</dbReference>
<evidence type="ECO:0000256" key="1">
    <source>
        <dbReference type="ARBA" id="ARBA00010139"/>
    </source>
</evidence>
<evidence type="ECO:0000256" key="5">
    <source>
        <dbReference type="ARBA" id="ARBA00023002"/>
    </source>
</evidence>
<keyword evidence="2" id="KW-0285">Flavoprotein</keyword>
<dbReference type="AlphaFoldDB" id="A0A2S6A211"/>
<dbReference type="GO" id="GO:0050660">
    <property type="term" value="F:flavin adenine dinucleotide binding"/>
    <property type="evidence" value="ECO:0007669"/>
    <property type="project" value="InterPro"/>
</dbReference>
<dbReference type="SUPFAM" id="SSF51905">
    <property type="entry name" value="FAD/NAD(P)-binding domain"/>
    <property type="match status" value="3"/>
</dbReference>
<dbReference type="PRINTS" id="PR00370">
    <property type="entry name" value="FMOXYGENASE"/>
</dbReference>
<dbReference type="Pfam" id="PF00743">
    <property type="entry name" value="FMO-like"/>
    <property type="match status" value="1"/>
</dbReference>
<gene>
    <name evidence="6" type="ORF">C5F51_22385</name>
</gene>
<dbReference type="GO" id="GO:0004499">
    <property type="term" value="F:N,N-dimethylaniline monooxygenase activity"/>
    <property type="evidence" value="ECO:0007669"/>
    <property type="project" value="InterPro"/>
</dbReference>
<keyword evidence="4" id="KW-0521">NADP</keyword>
<dbReference type="Proteomes" id="UP000238356">
    <property type="component" value="Unassembled WGS sequence"/>
</dbReference>
<name>A0A2S6A211_9NOCA</name>
<keyword evidence="5" id="KW-0560">Oxidoreductase</keyword>
<evidence type="ECO:0000256" key="2">
    <source>
        <dbReference type="ARBA" id="ARBA00022630"/>
    </source>
</evidence>
<dbReference type="InterPro" id="IPR000960">
    <property type="entry name" value="Flavin_mOase"/>
</dbReference>
<evidence type="ECO:0000256" key="3">
    <source>
        <dbReference type="ARBA" id="ARBA00022827"/>
    </source>
</evidence>
<dbReference type="PANTHER" id="PTHR43098">
    <property type="entry name" value="L-ORNITHINE N(5)-MONOOXYGENASE-RELATED"/>
    <property type="match status" value="1"/>
</dbReference>
<dbReference type="InterPro" id="IPR050775">
    <property type="entry name" value="FAD-binding_Monooxygenases"/>
</dbReference>
<keyword evidence="6" id="KW-0503">Monooxygenase</keyword>
<dbReference type="PANTHER" id="PTHR43098:SF5">
    <property type="entry name" value="DUAL-FUNCTIONAL MONOOXYGENASE_METHYLTRANSFERASE PSOF"/>
    <property type="match status" value="1"/>
</dbReference>
<evidence type="ECO:0000313" key="7">
    <source>
        <dbReference type="Proteomes" id="UP000238356"/>
    </source>
</evidence>
<accession>A0A2S6A211</accession>
<reference evidence="6 7" key="1">
    <citation type="submission" date="2018-02" db="EMBL/GenBank/DDBJ databases">
        <title>8 Nocardia nova and 1 Nocardia cyriacigeorgica strain used for evolution to TMP-SMX.</title>
        <authorList>
            <person name="Mehta H."/>
            <person name="Weng J."/>
            <person name="Shamoo Y."/>
        </authorList>
    </citation>
    <scope>NUCLEOTIDE SEQUENCE [LARGE SCALE GENOMIC DNA]</scope>
    <source>
        <strain evidence="6 7">BAA2227</strain>
    </source>
</reference>